<dbReference type="EMBL" id="NBIM01000001">
    <property type="protein sequence ID" value="OXY83499.1"/>
    <property type="molecule type" value="Genomic_DNA"/>
</dbReference>
<dbReference type="GO" id="GO:0003677">
    <property type="term" value="F:DNA binding"/>
    <property type="evidence" value="ECO:0007669"/>
    <property type="project" value="InterPro"/>
</dbReference>
<dbReference type="InterPro" id="IPR041657">
    <property type="entry name" value="HTH_17"/>
</dbReference>
<evidence type="ECO:0000313" key="2">
    <source>
        <dbReference type="EMBL" id="OXY83499.1"/>
    </source>
</evidence>
<evidence type="ECO:0000259" key="1">
    <source>
        <dbReference type="Pfam" id="PF12728"/>
    </source>
</evidence>
<dbReference type="InterPro" id="IPR036388">
    <property type="entry name" value="WH-like_DNA-bd_sf"/>
</dbReference>
<dbReference type="OrthoDB" id="5524782at2"/>
<dbReference type="SUPFAM" id="SSF46955">
    <property type="entry name" value="Putative DNA-binding domain"/>
    <property type="match status" value="1"/>
</dbReference>
<dbReference type="InterPro" id="IPR009061">
    <property type="entry name" value="DNA-bd_dom_put_sf"/>
</dbReference>
<gene>
    <name evidence="2" type="ORF">B6S08_08450</name>
</gene>
<name>A0A233RJD2_9GAMM</name>
<keyword evidence="3" id="KW-1185">Reference proteome</keyword>
<comment type="caution">
    <text evidence="2">The sequence shown here is derived from an EMBL/GenBank/DDBJ whole genome shotgun (WGS) entry which is preliminary data.</text>
</comment>
<dbReference type="Pfam" id="PF12728">
    <property type="entry name" value="HTH_17"/>
    <property type="match status" value="1"/>
</dbReference>
<dbReference type="AlphaFoldDB" id="A0A233RJD2"/>
<dbReference type="Proteomes" id="UP000242757">
    <property type="component" value="Unassembled WGS sequence"/>
</dbReference>
<evidence type="ECO:0000313" key="3">
    <source>
        <dbReference type="Proteomes" id="UP000242757"/>
    </source>
</evidence>
<accession>A0A233RJD2</accession>
<feature type="domain" description="Helix-turn-helix" evidence="1">
    <location>
        <begin position="3"/>
        <end position="54"/>
    </location>
</feature>
<dbReference type="RefSeq" id="WP_094200273.1">
    <property type="nucleotide sequence ID" value="NZ_NBIM01000001.1"/>
</dbReference>
<dbReference type="InterPro" id="IPR010093">
    <property type="entry name" value="SinI_DNA-bd"/>
</dbReference>
<dbReference type="NCBIfam" id="TIGR01764">
    <property type="entry name" value="excise"/>
    <property type="match status" value="1"/>
</dbReference>
<dbReference type="Gene3D" id="1.10.10.10">
    <property type="entry name" value="Winged helix-like DNA-binding domain superfamily/Winged helix DNA-binding domain"/>
    <property type="match status" value="1"/>
</dbReference>
<proteinExistence type="predicted"/>
<sequence length="65" mass="7464">MQMLNTNEAAKILNVHAVTLSKWVRNKKPGLVCYRVGRELKFKREDVEAFLQSCKTGCRPEEVKA</sequence>
<organism evidence="2 3">
    <name type="scientific">Oceanimonas doudoroffii</name>
    <dbReference type="NCBI Taxonomy" id="84158"/>
    <lineage>
        <taxon>Bacteria</taxon>
        <taxon>Pseudomonadati</taxon>
        <taxon>Pseudomonadota</taxon>
        <taxon>Gammaproteobacteria</taxon>
        <taxon>Aeromonadales</taxon>
        <taxon>Aeromonadaceae</taxon>
        <taxon>Oceanimonas</taxon>
    </lineage>
</organism>
<protein>
    <recommendedName>
        <fullName evidence="1">Helix-turn-helix domain-containing protein</fullName>
    </recommendedName>
</protein>
<reference evidence="2 3" key="1">
    <citation type="submission" date="2017-08" db="EMBL/GenBank/DDBJ databases">
        <title>A Genome Sequence of Oceanimonas doudoroffii ATCC 27123T.</title>
        <authorList>
            <person name="Brennan M.A."/>
            <person name="Maclea K.S."/>
            <person name="Mcclelland W.D."/>
            <person name="Trachtenberg A.M."/>
        </authorList>
    </citation>
    <scope>NUCLEOTIDE SEQUENCE [LARGE SCALE GENOMIC DNA]</scope>
    <source>
        <strain evidence="2 3">ATCC 27123</strain>
    </source>
</reference>